<dbReference type="Proteomes" id="UP001235064">
    <property type="component" value="Unassembled WGS sequence"/>
</dbReference>
<evidence type="ECO:0000313" key="2">
    <source>
        <dbReference type="EMBL" id="MDL9978735.1"/>
    </source>
</evidence>
<dbReference type="InterPro" id="IPR006626">
    <property type="entry name" value="PbH1"/>
</dbReference>
<dbReference type="InterPro" id="IPR006311">
    <property type="entry name" value="TAT_signal"/>
</dbReference>
<dbReference type="RefSeq" id="WP_286287410.1">
    <property type="nucleotide sequence ID" value="NZ_JASXSZ010000001.1"/>
</dbReference>
<dbReference type="PROSITE" id="PS51318">
    <property type="entry name" value="TAT"/>
    <property type="match status" value="1"/>
</dbReference>
<dbReference type="Gene3D" id="2.160.20.10">
    <property type="entry name" value="Single-stranded right-handed beta-helix, Pectin lyase-like"/>
    <property type="match status" value="1"/>
</dbReference>
<dbReference type="EMBL" id="JASXSZ010000001">
    <property type="protein sequence ID" value="MDL9978735.1"/>
    <property type="molecule type" value="Genomic_DNA"/>
</dbReference>
<dbReference type="GO" id="GO:0016787">
    <property type="term" value="F:hydrolase activity"/>
    <property type="evidence" value="ECO:0007669"/>
    <property type="project" value="UniProtKB-KW"/>
</dbReference>
<proteinExistence type="predicted"/>
<feature type="domain" description="Rhamnogalacturonase A/B/Epimerase-like pectate lyase" evidence="1">
    <location>
        <begin position="64"/>
        <end position="148"/>
    </location>
</feature>
<dbReference type="InterPro" id="IPR024535">
    <property type="entry name" value="RHGA/B-epi-like_pectate_lyase"/>
</dbReference>
<evidence type="ECO:0000313" key="3">
    <source>
        <dbReference type="Proteomes" id="UP001235064"/>
    </source>
</evidence>
<dbReference type="InterPro" id="IPR012334">
    <property type="entry name" value="Pectin_lyas_fold"/>
</dbReference>
<evidence type="ECO:0000259" key="1">
    <source>
        <dbReference type="Pfam" id="PF12708"/>
    </source>
</evidence>
<protein>
    <submittedName>
        <fullName evidence="2">Glycosyl hydrolase family 28-related protein</fullName>
    </submittedName>
</protein>
<keyword evidence="3" id="KW-1185">Reference proteome</keyword>
<name>A0ABT7MWC7_9MICO</name>
<reference evidence="2 3" key="1">
    <citation type="submission" date="2023-06" db="EMBL/GenBank/DDBJ databases">
        <title>Microbacterium sp. nov., isolated from a waste landfill.</title>
        <authorList>
            <person name="Wen W."/>
        </authorList>
    </citation>
    <scope>NUCLEOTIDE SEQUENCE [LARGE SCALE GENOMIC DNA]</scope>
    <source>
        <strain evidence="2 3">ASV49</strain>
    </source>
</reference>
<dbReference type="SMART" id="SM00710">
    <property type="entry name" value="PbH1"/>
    <property type="match status" value="6"/>
</dbReference>
<organism evidence="2 3">
    <name type="scientific">Microbacterium candidum</name>
    <dbReference type="NCBI Taxonomy" id="3041922"/>
    <lineage>
        <taxon>Bacteria</taxon>
        <taxon>Bacillati</taxon>
        <taxon>Actinomycetota</taxon>
        <taxon>Actinomycetes</taxon>
        <taxon>Micrococcales</taxon>
        <taxon>Microbacteriaceae</taxon>
        <taxon>Microbacterium</taxon>
    </lineage>
</organism>
<accession>A0ABT7MWC7</accession>
<gene>
    <name evidence="2" type="ORF">QSV35_05295</name>
</gene>
<dbReference type="InterPro" id="IPR011050">
    <property type="entry name" value="Pectin_lyase_fold/virulence"/>
</dbReference>
<dbReference type="SUPFAM" id="SSF51126">
    <property type="entry name" value="Pectin lyase-like"/>
    <property type="match status" value="2"/>
</dbReference>
<keyword evidence="2" id="KW-0378">Hydrolase</keyword>
<sequence length="464" mass="47279">MNRDHVADQPTPGATGRRAFLGRAAVSGVAAAAALLPVVGTAAPAVAAQPAAKSTDPKGTHAVYNVQDFGAKGNGTADDTTAIQSAINAAQAAGGGTVYLPSGTYKTTATLIVTGAKMTVEGEGASSIIAGAFAVGDIVRVARPSASAPLVANGLFTDFAIISTIKKTAGAALAMDGVQDMRICNVHAVSRVYSDPNNLWDSFSFHDFTIVVVENCKIQSQNKGIICWGNQVGADIWITGGTLCSFTPIGVHVGGGVGGVYFDEFLCYLNGTNVLIDDALAGSANREIFFNDAVLDGSYRHNVEVKQNGVYLLAFQNTWFSNSGFDGKAGHPDGCLLRVHPGAILHPSNITVAGCKMFNGYGSGIFAESGSWTITGSDISLNGQGTSGGYGVLLSGGATGTVISGNSMRTNGAYPSAKPTGVGLKIAPDVNDYIVTSNNLTSNGTAGLVDQGGSSKVVDLNLGA</sequence>
<dbReference type="Pfam" id="PF12708">
    <property type="entry name" value="Pect-lyase_RHGA_epim"/>
    <property type="match status" value="1"/>
</dbReference>
<comment type="caution">
    <text evidence="2">The sequence shown here is derived from an EMBL/GenBank/DDBJ whole genome shotgun (WGS) entry which is preliminary data.</text>
</comment>